<dbReference type="SUPFAM" id="SSF53448">
    <property type="entry name" value="Nucleotide-diphospho-sugar transferases"/>
    <property type="match status" value="1"/>
</dbReference>
<keyword evidence="2" id="KW-0808">Transferase</keyword>
<protein>
    <submittedName>
        <fullName evidence="2">Glycosyltransferase</fullName>
        <ecNumber evidence="2">2.4.-.-</ecNumber>
    </submittedName>
</protein>
<dbReference type="InterPro" id="IPR029044">
    <property type="entry name" value="Nucleotide-diphossugar_trans"/>
</dbReference>
<organism evidence="2 3">
    <name type="scientific">Pontibacter silvestris</name>
    <dbReference type="NCBI Taxonomy" id="2305183"/>
    <lineage>
        <taxon>Bacteria</taxon>
        <taxon>Pseudomonadati</taxon>
        <taxon>Bacteroidota</taxon>
        <taxon>Cytophagia</taxon>
        <taxon>Cytophagales</taxon>
        <taxon>Hymenobacteraceae</taxon>
        <taxon>Pontibacter</taxon>
    </lineage>
</organism>
<evidence type="ECO:0000313" key="2">
    <source>
        <dbReference type="EMBL" id="MFD2067150.1"/>
    </source>
</evidence>
<gene>
    <name evidence="2" type="ORF">ACFSKU_09675</name>
</gene>
<accession>A0ABW4WZ49</accession>
<evidence type="ECO:0000259" key="1">
    <source>
        <dbReference type="Pfam" id="PF00535"/>
    </source>
</evidence>
<dbReference type="EC" id="2.4.-.-" evidence="2"/>
<dbReference type="Proteomes" id="UP001597369">
    <property type="component" value="Unassembled WGS sequence"/>
</dbReference>
<keyword evidence="3" id="KW-1185">Reference proteome</keyword>
<dbReference type="EMBL" id="JBHUHV010000028">
    <property type="protein sequence ID" value="MFD2067150.1"/>
    <property type="molecule type" value="Genomic_DNA"/>
</dbReference>
<dbReference type="InterPro" id="IPR001173">
    <property type="entry name" value="Glyco_trans_2-like"/>
</dbReference>
<reference evidence="3" key="1">
    <citation type="journal article" date="2019" name="Int. J. Syst. Evol. Microbiol.">
        <title>The Global Catalogue of Microorganisms (GCM) 10K type strain sequencing project: providing services to taxonomists for standard genome sequencing and annotation.</title>
        <authorList>
            <consortium name="The Broad Institute Genomics Platform"/>
            <consortium name="The Broad Institute Genome Sequencing Center for Infectious Disease"/>
            <person name="Wu L."/>
            <person name="Ma J."/>
        </authorList>
    </citation>
    <scope>NUCLEOTIDE SEQUENCE [LARGE SCALE GENOMIC DNA]</scope>
    <source>
        <strain evidence="3">JCM 16545</strain>
    </source>
</reference>
<sequence>MKERYDLVVVMPIGPSANPAFIEDTLNSFIHYTSCNYKIIIADDSQKGIGQEIKKKFPDINVQERRKNLGKGAALYINLALAYKYAVENYNFDALFKIDDDALITGKDPEAAALKLFRENPDVGMAGRYQSGRYYVDTFGNVTDNFWHRQQLIKFTCSWKLIRRPIANMTLRKLFLQALWNGYEIGENIQGGAYFMSERCLIKLNELGLLPQPNLKTVKFEEDHIFSLMTKYIGMDLADLQNGDLPCGITWKGLPASPKVLKERGKKIIHSVRSWEDMKEDDIRAFFKKDRVLQKEEVLS</sequence>
<evidence type="ECO:0000313" key="3">
    <source>
        <dbReference type="Proteomes" id="UP001597369"/>
    </source>
</evidence>
<dbReference type="RefSeq" id="WP_229962976.1">
    <property type="nucleotide sequence ID" value="NZ_JAJJWI010000041.1"/>
</dbReference>
<dbReference type="Pfam" id="PF00535">
    <property type="entry name" value="Glycos_transf_2"/>
    <property type="match status" value="1"/>
</dbReference>
<feature type="domain" description="Glycosyltransferase 2-like" evidence="1">
    <location>
        <begin position="19"/>
        <end position="131"/>
    </location>
</feature>
<comment type="caution">
    <text evidence="2">The sequence shown here is derived from an EMBL/GenBank/DDBJ whole genome shotgun (WGS) entry which is preliminary data.</text>
</comment>
<name>A0ABW4WZ49_9BACT</name>
<proteinExistence type="predicted"/>
<keyword evidence="2" id="KW-0328">Glycosyltransferase</keyword>
<dbReference type="Gene3D" id="3.90.550.10">
    <property type="entry name" value="Spore Coat Polysaccharide Biosynthesis Protein SpsA, Chain A"/>
    <property type="match status" value="1"/>
</dbReference>
<dbReference type="GO" id="GO:0016757">
    <property type="term" value="F:glycosyltransferase activity"/>
    <property type="evidence" value="ECO:0007669"/>
    <property type="project" value="UniProtKB-KW"/>
</dbReference>